<feature type="transmembrane region" description="Helical" evidence="9">
    <location>
        <begin position="461"/>
        <end position="480"/>
    </location>
</feature>
<dbReference type="AlphaFoldDB" id="G7E4G8"/>
<dbReference type="InterPro" id="IPR045316">
    <property type="entry name" value="Msc2-like"/>
</dbReference>
<evidence type="ECO:0000256" key="4">
    <source>
        <dbReference type="ARBA" id="ARBA00022692"/>
    </source>
</evidence>
<proteinExistence type="inferred from homology"/>
<dbReference type="InterPro" id="IPR002524">
    <property type="entry name" value="Cation_efflux"/>
</dbReference>
<dbReference type="OrthoDB" id="78669at2759"/>
<name>G7E4G8_MIXOS</name>
<dbReference type="GO" id="GO:0016020">
    <property type="term" value="C:membrane"/>
    <property type="evidence" value="ECO:0007669"/>
    <property type="project" value="UniProtKB-SubCell"/>
</dbReference>
<evidence type="ECO:0000259" key="10">
    <source>
        <dbReference type="Pfam" id="PF01545"/>
    </source>
</evidence>
<comment type="subcellular location">
    <subcellularLocation>
        <location evidence="1">Membrane</location>
        <topology evidence="1">Multi-pass membrane protein</topology>
    </subcellularLocation>
</comment>
<evidence type="ECO:0000313" key="11">
    <source>
        <dbReference type="EMBL" id="GAA97728.1"/>
    </source>
</evidence>
<feature type="transmembrane region" description="Helical" evidence="9">
    <location>
        <begin position="644"/>
        <end position="662"/>
    </location>
</feature>
<dbReference type="RefSeq" id="XP_014564818.1">
    <property type="nucleotide sequence ID" value="XM_014709332.1"/>
</dbReference>
<keyword evidence="6" id="KW-0406">Ion transport</keyword>
<organism evidence="11 12">
    <name type="scientific">Mixia osmundae (strain CBS 9802 / IAM 14324 / JCM 22182 / KY 12970)</name>
    <dbReference type="NCBI Taxonomy" id="764103"/>
    <lineage>
        <taxon>Eukaryota</taxon>
        <taxon>Fungi</taxon>
        <taxon>Dikarya</taxon>
        <taxon>Basidiomycota</taxon>
        <taxon>Pucciniomycotina</taxon>
        <taxon>Mixiomycetes</taxon>
        <taxon>Mixiales</taxon>
        <taxon>Mixiaceae</taxon>
        <taxon>Mixia</taxon>
    </lineage>
</organism>
<dbReference type="PANTHER" id="PTHR45755">
    <property type="match status" value="1"/>
</dbReference>
<dbReference type="Pfam" id="PF01545">
    <property type="entry name" value="Cation_efflux"/>
    <property type="match status" value="1"/>
</dbReference>
<evidence type="ECO:0000256" key="6">
    <source>
        <dbReference type="ARBA" id="ARBA00023065"/>
    </source>
</evidence>
<protein>
    <recommendedName>
        <fullName evidence="10">Cation efflux protein transmembrane domain-containing protein</fullName>
    </recommendedName>
</protein>
<gene>
    <name evidence="11" type="primary">Mo04407</name>
    <name evidence="11" type="ORF">E5Q_04407</name>
</gene>
<feature type="region of interest" description="Disordered" evidence="8">
    <location>
        <begin position="99"/>
        <end position="121"/>
    </location>
</feature>
<feature type="transmembrane region" description="Helical" evidence="9">
    <location>
        <begin position="612"/>
        <end position="632"/>
    </location>
</feature>
<dbReference type="GO" id="GO:1904257">
    <property type="term" value="P:zinc ion import into Golgi lumen"/>
    <property type="evidence" value="ECO:0007669"/>
    <property type="project" value="TreeGrafter"/>
</dbReference>
<keyword evidence="3" id="KW-0813">Transport</keyword>
<evidence type="ECO:0000256" key="3">
    <source>
        <dbReference type="ARBA" id="ARBA00022448"/>
    </source>
</evidence>
<feature type="transmembrane region" description="Helical" evidence="9">
    <location>
        <begin position="187"/>
        <end position="206"/>
    </location>
</feature>
<sequence>MASARNGQGYIQAYPDPRGRGKISIESLLLTQAGGTGSTQQRLTSDWIIPLAVLGGLSALSLYVVRDYLLRHGVSPVLVVSILLVWSGVVTLLSEMATPSLTKSPKPTSSARLSKDKRSKAGATRMPGTILLLMVCTTFESVGLVGALYQLGVPRVTMLVTMAHAWAPSLYARSESNDEAETSNRRLARLLLSALLLIATVIDYSASARNSSVYGVFYGYGFITLHLVAIGQRRDSVKAASELQGSDMAEARRARALATCLVGLLALPIAVTTYIISSQGRLASPDMPTIGTCLALTAPLALTTAALAPLLHDAISAHLPTQPQFRTAWPLAVGSTLAVGWLGFRSSDIVPVPDSLVAVSAWYVLGMLVSLDPQSMAVLTSNGAASFASAKDKQDDAAAAATSVETLVTFWRRLRATVKTILANPDSRKIYFFLCLNLAYMAVQMLWGIWTNSLGLISDSIHMFFDCAALAMGLFASVMATWEPNSTFTYGYGRVETLSGFANGIFLLLISIFIIFEAIQRLIDPPEMNTHQLLAVSFIGLLVNLVGMFATGHHHGGHGHSHGGGHSHAPTPVKPVHDHSHDHAHGHDDDDHDDDHDDHAQAHGHSHNMHGVFLHVMADTLGSVGVIISTLLINRYQWTGFDPIASIFIAVLIFASVVPLVTDSARVLCLDMGDDREAEVRKALAELHSVEGLRGFASPRFWPKDSSTIVGSIHVQLALSSSAFDPTKSSSGVPGTQHYANPERVIQRVERVLKRGISGLASLTVQVEPSTGLRQCHCLTGDGT</sequence>
<feature type="compositionally biased region" description="Basic residues" evidence="8">
    <location>
        <begin position="555"/>
        <end position="565"/>
    </location>
</feature>
<feature type="transmembrane region" description="Helical" evidence="9">
    <location>
        <begin position="289"/>
        <end position="315"/>
    </location>
</feature>
<dbReference type="GO" id="GO:0005794">
    <property type="term" value="C:Golgi apparatus"/>
    <property type="evidence" value="ECO:0007669"/>
    <property type="project" value="TreeGrafter"/>
</dbReference>
<evidence type="ECO:0000313" key="12">
    <source>
        <dbReference type="Proteomes" id="UP000009131"/>
    </source>
</evidence>
<evidence type="ECO:0000256" key="5">
    <source>
        <dbReference type="ARBA" id="ARBA00022989"/>
    </source>
</evidence>
<dbReference type="eggNOG" id="KOG1484">
    <property type="taxonomic scope" value="Eukaryota"/>
</dbReference>
<comment type="caution">
    <text evidence="11">The sequence shown here is derived from an EMBL/GenBank/DDBJ whole genome shotgun (WGS) entry which is preliminary data.</text>
</comment>
<dbReference type="InterPro" id="IPR027469">
    <property type="entry name" value="Cation_efflux_TMD_sf"/>
</dbReference>
<reference evidence="11 12" key="1">
    <citation type="journal article" date="2011" name="J. Gen. Appl. Microbiol.">
        <title>Draft genome sequencing of the enigmatic basidiomycete Mixia osmundae.</title>
        <authorList>
            <person name="Nishida H."/>
            <person name="Nagatsuka Y."/>
            <person name="Sugiyama J."/>
        </authorList>
    </citation>
    <scope>NUCLEOTIDE SEQUENCE [LARGE SCALE GENOMIC DNA]</scope>
    <source>
        <strain evidence="12">CBS 9802 / IAM 14324 / JCM 22182 / KY 12970</strain>
    </source>
</reference>
<evidence type="ECO:0000256" key="9">
    <source>
        <dbReference type="SAM" id="Phobius"/>
    </source>
</evidence>
<dbReference type="HOGENOM" id="CLU_013430_7_0_1"/>
<feature type="region of interest" description="Disordered" evidence="8">
    <location>
        <begin position="555"/>
        <end position="605"/>
    </location>
</feature>
<comment type="similarity">
    <text evidence="2">Belongs to the cation diffusion facilitator (CDF) transporter (TC 2.A.4) family. SLC30A subfamily.</text>
</comment>
<feature type="transmembrane region" description="Helical" evidence="9">
    <location>
        <begin position="212"/>
        <end position="231"/>
    </location>
</feature>
<feature type="transmembrane region" description="Helical" evidence="9">
    <location>
        <begin position="77"/>
        <end position="97"/>
    </location>
</feature>
<keyword evidence="4 9" id="KW-0812">Transmembrane</keyword>
<feature type="domain" description="Cation efflux protein transmembrane" evidence="10">
    <location>
        <begin position="431"/>
        <end position="669"/>
    </location>
</feature>
<feature type="compositionally biased region" description="Low complexity" evidence="8">
    <location>
        <begin position="99"/>
        <end position="110"/>
    </location>
</feature>
<dbReference type="GO" id="GO:0006882">
    <property type="term" value="P:intracellular zinc ion homeostasis"/>
    <property type="evidence" value="ECO:0007669"/>
    <property type="project" value="InterPro"/>
</dbReference>
<feature type="transmembrane region" description="Helical" evidence="9">
    <location>
        <begin position="500"/>
        <end position="519"/>
    </location>
</feature>
<feature type="transmembrane region" description="Helical" evidence="9">
    <location>
        <begin position="130"/>
        <end position="149"/>
    </location>
</feature>
<dbReference type="GO" id="GO:0031410">
    <property type="term" value="C:cytoplasmic vesicle"/>
    <property type="evidence" value="ECO:0007669"/>
    <property type="project" value="TreeGrafter"/>
</dbReference>
<feature type="transmembrane region" description="Helical" evidence="9">
    <location>
        <begin position="256"/>
        <end position="277"/>
    </location>
</feature>
<evidence type="ECO:0000256" key="2">
    <source>
        <dbReference type="ARBA" id="ARBA00008873"/>
    </source>
</evidence>
<dbReference type="Proteomes" id="UP000009131">
    <property type="component" value="Unassembled WGS sequence"/>
</dbReference>
<feature type="transmembrane region" description="Helical" evidence="9">
    <location>
        <begin position="47"/>
        <end position="65"/>
    </location>
</feature>
<feature type="compositionally biased region" description="Basic and acidic residues" evidence="8">
    <location>
        <begin position="575"/>
        <end position="589"/>
    </location>
</feature>
<dbReference type="InParanoid" id="G7E4G8"/>
<dbReference type="NCBIfam" id="TIGR01297">
    <property type="entry name" value="CDF"/>
    <property type="match status" value="1"/>
</dbReference>
<dbReference type="STRING" id="764103.G7E4G8"/>
<reference evidence="11 12" key="2">
    <citation type="journal article" date="2012" name="Open Biol.">
        <title>Characteristics of nucleosomes and linker DNA regions on the genome of the basidiomycete Mixia osmundae revealed by mono- and dinucleosome mapping.</title>
        <authorList>
            <person name="Nishida H."/>
            <person name="Kondo S."/>
            <person name="Matsumoto T."/>
            <person name="Suzuki Y."/>
            <person name="Yoshikawa H."/>
            <person name="Taylor T.D."/>
            <person name="Sugiyama J."/>
        </authorList>
    </citation>
    <scope>NUCLEOTIDE SEQUENCE [LARGE SCALE GENOMIC DNA]</scope>
    <source>
        <strain evidence="12">CBS 9802 / IAM 14324 / JCM 22182 / KY 12970</strain>
    </source>
</reference>
<evidence type="ECO:0000256" key="7">
    <source>
        <dbReference type="ARBA" id="ARBA00023136"/>
    </source>
</evidence>
<keyword evidence="7 9" id="KW-0472">Membrane</keyword>
<accession>G7E4G8</accession>
<dbReference type="GO" id="GO:0005385">
    <property type="term" value="F:zinc ion transmembrane transporter activity"/>
    <property type="evidence" value="ECO:0007669"/>
    <property type="project" value="InterPro"/>
</dbReference>
<dbReference type="Gene3D" id="1.20.1510.10">
    <property type="entry name" value="Cation efflux protein transmembrane domain"/>
    <property type="match status" value="1"/>
</dbReference>
<dbReference type="PANTHER" id="PTHR45755:SF4">
    <property type="entry name" value="ZINC TRANSPORTER 7"/>
    <property type="match status" value="1"/>
</dbReference>
<keyword evidence="5 9" id="KW-1133">Transmembrane helix</keyword>
<feature type="transmembrane region" description="Helical" evidence="9">
    <location>
        <begin position="430"/>
        <end position="449"/>
    </location>
</feature>
<dbReference type="SUPFAM" id="SSF161111">
    <property type="entry name" value="Cation efflux protein transmembrane domain-like"/>
    <property type="match status" value="1"/>
</dbReference>
<keyword evidence="12" id="KW-1185">Reference proteome</keyword>
<evidence type="ECO:0000256" key="8">
    <source>
        <dbReference type="SAM" id="MobiDB-lite"/>
    </source>
</evidence>
<evidence type="ECO:0000256" key="1">
    <source>
        <dbReference type="ARBA" id="ARBA00004141"/>
    </source>
</evidence>
<dbReference type="InterPro" id="IPR058533">
    <property type="entry name" value="Cation_efflux_TM"/>
</dbReference>
<feature type="transmembrane region" description="Helical" evidence="9">
    <location>
        <begin position="531"/>
        <end position="550"/>
    </location>
</feature>
<dbReference type="EMBL" id="BABT02000134">
    <property type="protein sequence ID" value="GAA97728.1"/>
    <property type="molecule type" value="Genomic_DNA"/>
</dbReference>